<proteinExistence type="predicted"/>
<keyword evidence="3" id="KW-0964">Secreted</keyword>
<dbReference type="Gene3D" id="3.80.20.20">
    <property type="entry name" value="Receptor L-domain"/>
    <property type="match status" value="2"/>
</dbReference>
<feature type="chain" id="PRO_5027058377" description="GPI-anchored cell wall organization protein Ecm33" evidence="7">
    <location>
        <begin position="20"/>
        <end position="404"/>
    </location>
</feature>
<dbReference type="SUPFAM" id="SSF52058">
    <property type="entry name" value="L domain-like"/>
    <property type="match status" value="2"/>
</dbReference>
<gene>
    <name evidence="9" type="ORF">K489DRAFT_412102</name>
</gene>
<feature type="region of interest" description="Disordered" evidence="6">
    <location>
        <begin position="357"/>
        <end position="376"/>
    </location>
</feature>
<evidence type="ECO:0000256" key="5">
    <source>
        <dbReference type="ARBA" id="ARBA00023180"/>
    </source>
</evidence>
<keyword evidence="4 7" id="KW-0732">Signal</keyword>
<dbReference type="PANTHER" id="PTHR31018">
    <property type="entry name" value="SPORULATION-SPECIFIC PROTEIN-RELATED"/>
    <property type="match status" value="1"/>
</dbReference>
<sequence>MAAFRYIVPALAIASGVAAQFGSSDSSSPCSVSATATIKSQADATALSSCSTFQGSISIDADTVDNIDLSGISRITGDLNIDGASITQLSGSQLAVIGGELHLNELTRLTTANFPSLVNVGSIRWNALPNLQSLNFAQGVQMLKALDIQNTGLASLAGIMLNTAESIFIANNNYLKEISMPLGNVTKGLNINSNGQGLTVAFPNLKWAYNMTISNAASISTPALMSVNTSLGFYQGGFDSYSAPNLTTVGGALSFVSDSQLSNISLPALTTVGNALYIVNNANLKTIDGFPLLKTIGGNLLAVGTFSNFSFPALSTGYVRGTTNMTSTENISSSCSVFQPLQGKDKQLRGGLTCKQSASAGSSGQNDINSNSNGGSTDKPNAAAGLLIPSTAVLGAVAVLFGLL</sequence>
<organism evidence="9">
    <name type="scientific">Dissoconium aciculare CBS 342.82</name>
    <dbReference type="NCBI Taxonomy" id="1314786"/>
    <lineage>
        <taxon>Eukaryota</taxon>
        <taxon>Fungi</taxon>
        <taxon>Dikarya</taxon>
        <taxon>Ascomycota</taxon>
        <taxon>Pezizomycotina</taxon>
        <taxon>Dothideomycetes</taxon>
        <taxon>Dothideomycetidae</taxon>
        <taxon>Mycosphaerellales</taxon>
        <taxon>Dissoconiaceae</taxon>
        <taxon>Dissoconium</taxon>
    </lineage>
</organism>
<keyword evidence="2" id="KW-0134">Cell wall</keyword>
<evidence type="ECO:0000256" key="1">
    <source>
        <dbReference type="ARBA" id="ARBA00004191"/>
    </source>
</evidence>
<evidence type="ECO:0000313" key="9">
    <source>
        <dbReference type="RefSeq" id="XP_033457117.1"/>
    </source>
</evidence>
<dbReference type="Pfam" id="PF12454">
    <property type="entry name" value="Ecm33"/>
    <property type="match status" value="1"/>
</dbReference>
<dbReference type="GeneID" id="54365690"/>
<dbReference type="GO" id="GO:0005886">
    <property type="term" value="C:plasma membrane"/>
    <property type="evidence" value="ECO:0007669"/>
    <property type="project" value="TreeGrafter"/>
</dbReference>
<evidence type="ECO:0000256" key="3">
    <source>
        <dbReference type="ARBA" id="ARBA00022525"/>
    </source>
</evidence>
<reference evidence="9" key="3">
    <citation type="submission" date="2025-08" db="UniProtKB">
        <authorList>
            <consortium name="RefSeq"/>
        </authorList>
    </citation>
    <scope>IDENTIFICATION</scope>
    <source>
        <strain evidence="9">CBS 342.82</strain>
    </source>
</reference>
<feature type="signal peptide" evidence="7">
    <location>
        <begin position="1"/>
        <end position="19"/>
    </location>
</feature>
<dbReference type="GO" id="GO:0031505">
    <property type="term" value="P:fungal-type cell wall organization"/>
    <property type="evidence" value="ECO:0007669"/>
    <property type="project" value="TreeGrafter"/>
</dbReference>
<name>A0A6J3LWD8_9PEZI</name>
<comment type="subcellular location">
    <subcellularLocation>
        <location evidence="1">Secreted</location>
        <location evidence="1">Cell wall</location>
    </subcellularLocation>
</comment>
<evidence type="ECO:0000256" key="2">
    <source>
        <dbReference type="ARBA" id="ARBA00022512"/>
    </source>
</evidence>
<reference evidence="9" key="1">
    <citation type="submission" date="2020-01" db="EMBL/GenBank/DDBJ databases">
        <authorList>
            <consortium name="DOE Joint Genome Institute"/>
            <person name="Haridas S."/>
            <person name="Albert R."/>
            <person name="Binder M."/>
            <person name="Bloem J."/>
            <person name="Labutti K."/>
            <person name="Salamov A."/>
            <person name="Andreopoulos B."/>
            <person name="Baker S.E."/>
            <person name="Barry K."/>
            <person name="Bills G."/>
            <person name="Bluhm B.H."/>
            <person name="Cannon C."/>
            <person name="Castanera R."/>
            <person name="Culley D.E."/>
            <person name="Daum C."/>
            <person name="Ezra D."/>
            <person name="Gonzalez J.B."/>
            <person name="Henrissat B."/>
            <person name="Kuo A."/>
            <person name="Liang C."/>
            <person name="Lipzen A."/>
            <person name="Lutzoni F."/>
            <person name="Magnuson J."/>
            <person name="Mondo S."/>
            <person name="Nolan M."/>
            <person name="Ohm R."/>
            <person name="Pangilinan J."/>
            <person name="Park H.-J."/>
            <person name="Ramirez L."/>
            <person name="Alfaro M."/>
            <person name="Sun H."/>
            <person name="Tritt A."/>
            <person name="Yoshinaga Y."/>
            <person name="Zwiers L.-H."/>
            <person name="Turgeon B.G."/>
            <person name="Goodwin S.B."/>
            <person name="Spatafora J.W."/>
            <person name="Crous P.W."/>
            <person name="Grigoriev I.V."/>
        </authorList>
    </citation>
    <scope>NUCLEOTIDE SEQUENCE</scope>
    <source>
        <strain evidence="9">CBS 342.82</strain>
    </source>
</reference>
<dbReference type="Proteomes" id="UP000504637">
    <property type="component" value="Unplaced"/>
</dbReference>
<evidence type="ECO:0000256" key="4">
    <source>
        <dbReference type="ARBA" id="ARBA00022729"/>
    </source>
</evidence>
<evidence type="ECO:0000256" key="6">
    <source>
        <dbReference type="SAM" id="MobiDB-lite"/>
    </source>
</evidence>
<dbReference type="InterPro" id="IPR051648">
    <property type="entry name" value="CWI-Assembly_Regulator"/>
</dbReference>
<dbReference type="AlphaFoldDB" id="A0A6J3LWD8"/>
<accession>A0A6J3LWD8</accession>
<dbReference type="OrthoDB" id="536881at2759"/>
<dbReference type="InterPro" id="IPR036941">
    <property type="entry name" value="Rcpt_L-dom_sf"/>
</dbReference>
<dbReference type="GO" id="GO:0009277">
    <property type="term" value="C:fungal-type cell wall"/>
    <property type="evidence" value="ECO:0007669"/>
    <property type="project" value="TreeGrafter"/>
</dbReference>
<evidence type="ECO:0008006" key="10">
    <source>
        <dbReference type="Google" id="ProtNLM"/>
    </source>
</evidence>
<evidence type="ECO:0000256" key="7">
    <source>
        <dbReference type="SAM" id="SignalP"/>
    </source>
</evidence>
<dbReference type="GO" id="GO:0009986">
    <property type="term" value="C:cell surface"/>
    <property type="evidence" value="ECO:0007669"/>
    <property type="project" value="TreeGrafter"/>
</dbReference>
<dbReference type="PANTHER" id="PTHR31018:SF3">
    <property type="entry name" value="RECEPTOR PROTEIN-TYROSINE KINASE"/>
    <property type="match status" value="1"/>
</dbReference>
<evidence type="ECO:0000313" key="8">
    <source>
        <dbReference type="Proteomes" id="UP000504637"/>
    </source>
</evidence>
<protein>
    <recommendedName>
        <fullName evidence="10">GPI-anchored cell wall organization protein Ecm33</fullName>
    </recommendedName>
</protein>
<keyword evidence="8" id="KW-1185">Reference proteome</keyword>
<dbReference type="RefSeq" id="XP_033457117.1">
    <property type="nucleotide sequence ID" value="XM_033607891.1"/>
</dbReference>
<reference evidence="9" key="2">
    <citation type="submission" date="2020-04" db="EMBL/GenBank/DDBJ databases">
        <authorList>
            <consortium name="NCBI Genome Project"/>
        </authorList>
    </citation>
    <scope>NUCLEOTIDE SEQUENCE</scope>
    <source>
        <strain evidence="9">CBS 342.82</strain>
    </source>
</reference>
<keyword evidence="5" id="KW-0325">Glycoprotein</keyword>